<feature type="domain" description="Hydrogen maturase F tetramerization" evidence="5">
    <location>
        <begin position="288"/>
        <end position="404"/>
    </location>
</feature>
<dbReference type="Proteomes" id="UP000295064">
    <property type="component" value="Unassembled WGS sequence"/>
</dbReference>
<keyword evidence="2" id="KW-0342">GTP-binding</keyword>
<dbReference type="CDD" id="cd00880">
    <property type="entry name" value="Era_like"/>
    <property type="match status" value="1"/>
</dbReference>
<protein>
    <submittedName>
        <fullName evidence="6">Iron-only hydrogenase maturation protein HydF</fullName>
    </submittedName>
</protein>
<dbReference type="GO" id="GO:0002098">
    <property type="term" value="P:tRNA wobble uridine modification"/>
    <property type="evidence" value="ECO:0007669"/>
    <property type="project" value="TreeGrafter"/>
</dbReference>
<comment type="caution">
    <text evidence="6">The sequence shown here is derived from an EMBL/GenBank/DDBJ whole genome shotgun (WGS) entry which is preliminary data.</text>
</comment>
<dbReference type="InterPro" id="IPR040644">
    <property type="entry name" value="HydF_tetramer"/>
</dbReference>
<dbReference type="Gene3D" id="3.40.50.300">
    <property type="entry name" value="P-loop containing nucleotide triphosphate hydrolases"/>
    <property type="match status" value="1"/>
</dbReference>
<dbReference type="NCBIfam" id="TIGR03918">
    <property type="entry name" value="GTP_HydF"/>
    <property type="match status" value="1"/>
</dbReference>
<evidence type="ECO:0000313" key="6">
    <source>
        <dbReference type="EMBL" id="TDO85277.1"/>
    </source>
</evidence>
<dbReference type="InterPro" id="IPR005225">
    <property type="entry name" value="Small_GTP-bd"/>
</dbReference>
<dbReference type="OrthoDB" id="9811338at2"/>
<dbReference type="AlphaFoldDB" id="A0A4V3CEA4"/>
<dbReference type="Pfam" id="PF18133">
    <property type="entry name" value="HydF_tetramer"/>
    <property type="match status" value="1"/>
</dbReference>
<dbReference type="InterPro" id="IPR023873">
    <property type="entry name" value="FeFe-hyd_GTPase_HydF"/>
</dbReference>
<dbReference type="Pfam" id="PF18128">
    <property type="entry name" value="HydF_dimer"/>
    <property type="match status" value="1"/>
</dbReference>
<evidence type="ECO:0000259" key="4">
    <source>
        <dbReference type="Pfam" id="PF18128"/>
    </source>
</evidence>
<dbReference type="SUPFAM" id="SSF52540">
    <property type="entry name" value="P-loop containing nucleoside triphosphate hydrolases"/>
    <property type="match status" value="1"/>
</dbReference>
<dbReference type="Pfam" id="PF01926">
    <property type="entry name" value="MMR_HSR1"/>
    <property type="match status" value="1"/>
</dbReference>
<gene>
    <name evidence="6" type="ORF">DFR79_11843</name>
</gene>
<name>A0A4V3CEA4_9FIRM</name>
<dbReference type="PANTHER" id="PTHR42714">
    <property type="entry name" value="TRNA MODIFICATION GTPASE GTPBP3"/>
    <property type="match status" value="1"/>
</dbReference>
<keyword evidence="1" id="KW-0547">Nucleotide-binding</keyword>
<reference evidence="6 7" key="1">
    <citation type="submission" date="2019-03" db="EMBL/GenBank/DDBJ databases">
        <title>Subsurface microbial communities from deep shales in Ohio and West Virginia, USA.</title>
        <authorList>
            <person name="Wrighton K."/>
        </authorList>
    </citation>
    <scope>NUCLEOTIDE SEQUENCE [LARGE SCALE GENOMIC DNA]</scope>
    <source>
        <strain evidence="6 7">MA284_T2</strain>
    </source>
</reference>
<evidence type="ECO:0000259" key="5">
    <source>
        <dbReference type="Pfam" id="PF18133"/>
    </source>
</evidence>
<dbReference type="PRINTS" id="PR00449">
    <property type="entry name" value="RASTRNSFRMNG"/>
</dbReference>
<dbReference type="GO" id="GO:0030488">
    <property type="term" value="P:tRNA methylation"/>
    <property type="evidence" value="ECO:0007669"/>
    <property type="project" value="TreeGrafter"/>
</dbReference>
<dbReference type="GO" id="GO:0005525">
    <property type="term" value="F:GTP binding"/>
    <property type="evidence" value="ECO:0007669"/>
    <property type="project" value="UniProtKB-KW"/>
</dbReference>
<dbReference type="NCBIfam" id="TIGR00231">
    <property type="entry name" value="small_GTP"/>
    <property type="match status" value="1"/>
</dbReference>
<proteinExistence type="predicted"/>
<evidence type="ECO:0000259" key="3">
    <source>
        <dbReference type="Pfam" id="PF01926"/>
    </source>
</evidence>
<dbReference type="InterPro" id="IPR041606">
    <property type="entry name" value="HydF_dimer"/>
</dbReference>
<feature type="domain" description="Hydrogen maturase F dimerization" evidence="4">
    <location>
        <begin position="186"/>
        <end position="284"/>
    </location>
</feature>
<dbReference type="InterPro" id="IPR027417">
    <property type="entry name" value="P-loop_NTPase"/>
</dbReference>
<evidence type="ECO:0000313" key="7">
    <source>
        <dbReference type="Proteomes" id="UP000295064"/>
    </source>
</evidence>
<dbReference type="PANTHER" id="PTHR42714:SF6">
    <property type="entry name" value="TRANSLATION INITIATION FACTOR IF-2"/>
    <property type="match status" value="1"/>
</dbReference>
<dbReference type="InterPro" id="IPR006073">
    <property type="entry name" value="GTP-bd"/>
</dbReference>
<accession>A0A4V3CEA4</accession>
<dbReference type="RefSeq" id="WP_133515497.1">
    <property type="nucleotide sequence ID" value="NZ_SNWX01000018.1"/>
</dbReference>
<dbReference type="GO" id="GO:0005737">
    <property type="term" value="C:cytoplasm"/>
    <property type="evidence" value="ECO:0007669"/>
    <property type="project" value="TreeGrafter"/>
</dbReference>
<dbReference type="Gene3D" id="3.40.50.11420">
    <property type="match status" value="1"/>
</dbReference>
<dbReference type="Gene3D" id="3.40.50.11410">
    <property type="match status" value="1"/>
</dbReference>
<dbReference type="EMBL" id="SNWX01000018">
    <property type="protein sequence ID" value="TDO85277.1"/>
    <property type="molecule type" value="Genomic_DNA"/>
</dbReference>
<sequence length="428" mass="47960">MNSTAKGDRPHIAVFGRRNVGKSSLINKLTNQNLALVSSQPGTTTDPVYKAMELLPIGPVMMIDTAGIDDQGELGEMRIKKTKEIMRKTDLALLVISVVQGAGEFETELIREFKERDIPFITVLNKVELLDPEGKEQAPVLEEFDRFFEKHELEFIKASAEAEINIDLIREKTAEKMPQDHSRDTIMGDLIEPGEVAVLVTPIDSAAPKGRLILPQVQTIRDILDHDATALVTKKAEVSSEINKLKKKPKIVVTDSQAFEMVSKEVAQDILMTGFSVLFARYKGDLNTFVRGAKAMDKLKAGDKVLVAEACTHRRQKDDIGTVKIPNWIHNQISPEIEFEHVAGREFPDNLEEYALVLHCGSCMLNRKEVLSRLEEAKKVGIPVINYGIAIAWLHGILDRALKPFPEALELWQQDQIEVKQEEIEEVV</sequence>
<feature type="domain" description="G" evidence="3">
    <location>
        <begin position="11"/>
        <end position="126"/>
    </location>
</feature>
<evidence type="ECO:0000256" key="1">
    <source>
        <dbReference type="ARBA" id="ARBA00022741"/>
    </source>
</evidence>
<evidence type="ECO:0000256" key="2">
    <source>
        <dbReference type="ARBA" id="ARBA00023134"/>
    </source>
</evidence>
<organism evidence="6 7">
    <name type="scientific">Halanaerobium saccharolyticum</name>
    <dbReference type="NCBI Taxonomy" id="43595"/>
    <lineage>
        <taxon>Bacteria</taxon>
        <taxon>Bacillati</taxon>
        <taxon>Bacillota</taxon>
        <taxon>Clostridia</taxon>
        <taxon>Halanaerobiales</taxon>
        <taxon>Halanaerobiaceae</taxon>
        <taxon>Halanaerobium</taxon>
    </lineage>
</organism>